<evidence type="ECO:0000256" key="1">
    <source>
        <dbReference type="SAM" id="Phobius"/>
    </source>
</evidence>
<reference evidence="2 3" key="1">
    <citation type="submission" date="2020-08" db="EMBL/GenBank/DDBJ databases">
        <title>Sequencing the genomes of 1000 actinobacteria strains.</title>
        <authorList>
            <person name="Klenk H.-P."/>
        </authorList>
    </citation>
    <scope>NUCLEOTIDE SEQUENCE [LARGE SCALE GENOMIC DNA]</scope>
    <source>
        <strain evidence="2 3">DSM 44593</strain>
    </source>
</reference>
<feature type="transmembrane region" description="Helical" evidence="1">
    <location>
        <begin position="116"/>
        <end position="146"/>
    </location>
</feature>
<evidence type="ECO:0000313" key="2">
    <source>
        <dbReference type="EMBL" id="MBB6000467.1"/>
    </source>
</evidence>
<feature type="transmembrane region" description="Helical" evidence="1">
    <location>
        <begin position="158"/>
        <end position="181"/>
    </location>
</feature>
<proteinExistence type="predicted"/>
<keyword evidence="1" id="KW-0472">Membrane</keyword>
<keyword evidence="1" id="KW-0812">Transmembrane</keyword>
<dbReference type="PANTHER" id="PTHR37305">
    <property type="entry name" value="INTEGRAL MEMBRANE PROTEIN-RELATED"/>
    <property type="match status" value="1"/>
</dbReference>
<dbReference type="AlphaFoldDB" id="A0A841E8Z9"/>
<dbReference type="Proteomes" id="UP000578077">
    <property type="component" value="Unassembled WGS sequence"/>
</dbReference>
<organism evidence="2 3">
    <name type="scientific">Streptomonospora salina</name>
    <dbReference type="NCBI Taxonomy" id="104205"/>
    <lineage>
        <taxon>Bacteria</taxon>
        <taxon>Bacillati</taxon>
        <taxon>Actinomycetota</taxon>
        <taxon>Actinomycetes</taxon>
        <taxon>Streptosporangiales</taxon>
        <taxon>Nocardiopsidaceae</taxon>
        <taxon>Streptomonospora</taxon>
    </lineage>
</organism>
<name>A0A841E8Z9_9ACTN</name>
<dbReference type="GO" id="GO:0140359">
    <property type="term" value="F:ABC-type transporter activity"/>
    <property type="evidence" value="ECO:0007669"/>
    <property type="project" value="InterPro"/>
</dbReference>
<feature type="transmembrane region" description="Helical" evidence="1">
    <location>
        <begin position="69"/>
        <end position="95"/>
    </location>
</feature>
<protein>
    <submittedName>
        <fullName evidence="2">ABC-type transport system involved in multi-copper enzyme maturation permease subunit</fullName>
    </submittedName>
</protein>
<sequence>MAATAQTRGTAPHQASGGGLPGAVAAEWTKLWGLRSTWLCLAVAVLATAGTAVLAAVELRYSDNTDTPAANSLVVAATLLSQFAVVAVAALSVTGEYATGAMRTTLSTVPRRGRMVLAKVAVLAVATFAAGCAAGAVVIATTAAMFGDAVIYETAPVLHGVVGVGGYMAGLALFTLGLGLLLRSTAGAITTVVGVVLALPMISQMISNDTLDAIVEHMPARAGTTLMAGTGDPYSGGVAALLLAGWAAVSLVLGFAALARRDT</sequence>
<dbReference type="PANTHER" id="PTHR37305:SF1">
    <property type="entry name" value="MEMBRANE PROTEIN"/>
    <property type="match status" value="1"/>
</dbReference>
<dbReference type="RefSeq" id="WP_184637910.1">
    <property type="nucleotide sequence ID" value="NZ_BAABKT010000032.1"/>
</dbReference>
<dbReference type="EMBL" id="JACHLY010000001">
    <property type="protein sequence ID" value="MBB6000467.1"/>
    <property type="molecule type" value="Genomic_DNA"/>
</dbReference>
<feature type="transmembrane region" description="Helical" evidence="1">
    <location>
        <begin position="38"/>
        <end position="57"/>
    </location>
</feature>
<dbReference type="GO" id="GO:0005886">
    <property type="term" value="C:plasma membrane"/>
    <property type="evidence" value="ECO:0007669"/>
    <property type="project" value="UniProtKB-SubCell"/>
</dbReference>
<gene>
    <name evidence="2" type="ORF">HNR25_004218</name>
</gene>
<keyword evidence="1" id="KW-1133">Transmembrane helix</keyword>
<comment type="caution">
    <text evidence="2">The sequence shown here is derived from an EMBL/GenBank/DDBJ whole genome shotgun (WGS) entry which is preliminary data.</text>
</comment>
<accession>A0A841E8Z9</accession>
<evidence type="ECO:0000313" key="3">
    <source>
        <dbReference type="Proteomes" id="UP000578077"/>
    </source>
</evidence>
<feature type="transmembrane region" description="Helical" evidence="1">
    <location>
        <begin position="188"/>
        <end position="206"/>
    </location>
</feature>
<feature type="transmembrane region" description="Helical" evidence="1">
    <location>
        <begin position="234"/>
        <end position="259"/>
    </location>
</feature>
<keyword evidence="3" id="KW-1185">Reference proteome</keyword>